<protein>
    <recommendedName>
        <fullName evidence="4">Transmembrane protein</fullName>
    </recommendedName>
</protein>
<sequence length="258" mass="30958">MKKNNQIEEVDDSFFLQEKEHIPYLHNETYEQRLKKAENLNRCKFRDASEFKSKRWGEPIPRIAKYRDNWAFNNCKSDGKIALMKSSSFRLFVILFFFYYLFAILSPLIIFEYYQYALISLALATALSIYIYVYRKQFRYFQFDRHLGLALTPRSFFRRPFYIPPEDLDLFTRSGHAGGRGGGNIDVYKIRCRKIPKRLYLFTPGFYIDIIYLESRSYSNIWATILDFMNTDKPLDWGTLYEINISDYYKKNENVLNN</sequence>
<keyword evidence="1" id="KW-0472">Membrane</keyword>
<dbReference type="AlphaFoldDB" id="A0A128FKY6"/>
<feature type="transmembrane region" description="Helical" evidence="1">
    <location>
        <begin position="116"/>
        <end position="134"/>
    </location>
</feature>
<name>A0A128FKY6_9GAMM</name>
<reference evidence="3" key="1">
    <citation type="submission" date="2016-02" db="EMBL/GenBank/DDBJ databases">
        <authorList>
            <person name="Rodrigo-Torres Lidia"/>
            <person name="Arahal R.David."/>
        </authorList>
    </citation>
    <scope>NUCLEOTIDE SEQUENCE [LARGE SCALE GENOMIC DNA]</scope>
    <source>
        <strain evidence="3">CECT 8713</strain>
    </source>
</reference>
<organism evidence="2 3">
    <name type="scientific">Grimontia marina</name>
    <dbReference type="NCBI Taxonomy" id="646534"/>
    <lineage>
        <taxon>Bacteria</taxon>
        <taxon>Pseudomonadati</taxon>
        <taxon>Pseudomonadota</taxon>
        <taxon>Gammaproteobacteria</taxon>
        <taxon>Vibrionales</taxon>
        <taxon>Vibrionaceae</taxon>
        <taxon>Grimontia</taxon>
    </lineage>
</organism>
<gene>
    <name evidence="2" type="ORF">GMA8713_05161</name>
</gene>
<dbReference type="EMBL" id="FIZY01000158">
    <property type="protein sequence ID" value="CZF87115.1"/>
    <property type="molecule type" value="Genomic_DNA"/>
</dbReference>
<evidence type="ECO:0008006" key="4">
    <source>
        <dbReference type="Google" id="ProtNLM"/>
    </source>
</evidence>
<dbReference type="Proteomes" id="UP000073601">
    <property type="component" value="Unassembled WGS sequence"/>
</dbReference>
<evidence type="ECO:0000256" key="1">
    <source>
        <dbReference type="SAM" id="Phobius"/>
    </source>
</evidence>
<dbReference type="OrthoDB" id="6295771at2"/>
<evidence type="ECO:0000313" key="3">
    <source>
        <dbReference type="Proteomes" id="UP000073601"/>
    </source>
</evidence>
<feature type="transmembrane region" description="Helical" evidence="1">
    <location>
        <begin position="89"/>
        <end position="110"/>
    </location>
</feature>
<keyword evidence="1" id="KW-0812">Transmembrane</keyword>
<proteinExistence type="predicted"/>
<accession>A0A128FKY6</accession>
<keyword evidence="1" id="KW-1133">Transmembrane helix</keyword>
<keyword evidence="3" id="KW-1185">Reference proteome</keyword>
<dbReference type="RefSeq" id="WP_062715508.1">
    <property type="nucleotide sequence ID" value="NZ_CAWRCI010000158.1"/>
</dbReference>
<evidence type="ECO:0000313" key="2">
    <source>
        <dbReference type="EMBL" id="CZF87115.1"/>
    </source>
</evidence>